<sequence>MLRSLARWKFVDRMWGPEDLELIAKFWLQLYDEVDHPPHKVWESHQTLELHLTGFTRSASRTVSDELARRLPENGVPVSVSSADPDTLVAITKPREGDRRPLIGVGVAALAGGPFDGMLVEIRFTVADAGATEGVRGLFGATLVIVGELRGGTVAVKSVWADPPFVTIEAFWDNPGEWEDYYPGK</sequence>
<dbReference type="Proteomes" id="UP000503447">
    <property type="component" value="Chromosome"/>
</dbReference>
<protein>
    <submittedName>
        <fullName evidence="1">Uncharacterized protein</fullName>
    </submittedName>
</protein>
<proteinExistence type="predicted"/>
<dbReference type="KEGG" id="ftj:FTUN_4301"/>
<name>A0A6M5YV19_9BACT</name>
<organism evidence="1 2">
    <name type="scientific">Frigoriglobus tundricola</name>
    <dbReference type="NCBI Taxonomy" id="2774151"/>
    <lineage>
        <taxon>Bacteria</taxon>
        <taxon>Pseudomonadati</taxon>
        <taxon>Planctomycetota</taxon>
        <taxon>Planctomycetia</taxon>
        <taxon>Gemmatales</taxon>
        <taxon>Gemmataceae</taxon>
        <taxon>Frigoriglobus</taxon>
    </lineage>
</organism>
<dbReference type="EMBL" id="CP053452">
    <property type="protein sequence ID" value="QJW96742.1"/>
    <property type="molecule type" value="Genomic_DNA"/>
</dbReference>
<evidence type="ECO:0000313" key="1">
    <source>
        <dbReference type="EMBL" id="QJW96742.1"/>
    </source>
</evidence>
<reference evidence="2" key="1">
    <citation type="submission" date="2020-05" db="EMBL/GenBank/DDBJ databases">
        <title>Frigoriglobus tundricola gen. nov., sp. nov., a psychrotolerant cellulolytic planctomycete of the family Gemmataceae with two divergent copies of 16S rRNA gene.</title>
        <authorList>
            <person name="Kulichevskaya I.S."/>
            <person name="Ivanova A.A."/>
            <person name="Naumoff D.G."/>
            <person name="Beletsky A.V."/>
            <person name="Rijpstra W.I.C."/>
            <person name="Sinninghe Damste J.S."/>
            <person name="Mardanov A.V."/>
            <person name="Ravin N.V."/>
            <person name="Dedysh S.N."/>
        </authorList>
    </citation>
    <scope>NUCLEOTIDE SEQUENCE [LARGE SCALE GENOMIC DNA]</scope>
    <source>
        <strain evidence="2">PL17</strain>
    </source>
</reference>
<keyword evidence="2" id="KW-1185">Reference proteome</keyword>
<dbReference type="RefSeq" id="WP_171472266.1">
    <property type="nucleotide sequence ID" value="NZ_CP053452.2"/>
</dbReference>
<accession>A0A6M5YV19</accession>
<evidence type="ECO:0000313" key="2">
    <source>
        <dbReference type="Proteomes" id="UP000503447"/>
    </source>
</evidence>
<gene>
    <name evidence="1" type="ORF">FTUN_4301</name>
</gene>
<dbReference type="AlphaFoldDB" id="A0A6M5YV19"/>